<dbReference type="PANTHER" id="PTHR22762">
    <property type="entry name" value="ALPHA-GLUCOSIDASE"/>
    <property type="match status" value="1"/>
</dbReference>
<dbReference type="GO" id="GO:0004553">
    <property type="term" value="F:hydrolase activity, hydrolyzing O-glycosyl compounds"/>
    <property type="evidence" value="ECO:0007669"/>
    <property type="project" value="TreeGrafter"/>
</dbReference>
<proteinExistence type="predicted"/>
<evidence type="ECO:0000313" key="1">
    <source>
        <dbReference type="EMBL" id="RRT39911.1"/>
    </source>
</evidence>
<sequence>MFLLQIDLRNASTVKFMSDAVYPIITFGPFDSPTEVLMSLSHAIGYFLGLVASHYQDQILVDLLGMLLRDSSVGGWDLLHFFHFAVDTLKNALQTMNHGLLEKRHCEDVCRLALLRRYRLLPHIYTLFYMAHTKGTLVAAPTFFAVIAAHIIYVLWSAALCLIKVRMNVPLSCQKESGYVLTLVIHTQYVYIISKVWFTLRPNSIFADLSFLFDQIQDLPSMFLRGGSIIPAGHPLQHVGEANPTDELSLFIALDENGTQSI</sequence>
<evidence type="ECO:0000313" key="2">
    <source>
        <dbReference type="Proteomes" id="UP000287651"/>
    </source>
</evidence>
<dbReference type="EMBL" id="AMZH03019781">
    <property type="protein sequence ID" value="RRT39911.1"/>
    <property type="molecule type" value="Genomic_DNA"/>
</dbReference>
<name>A0A426XKE8_ENSVE</name>
<protein>
    <submittedName>
        <fullName evidence="1">Uncharacterized protein</fullName>
    </submittedName>
</protein>
<dbReference type="AlphaFoldDB" id="A0A426XKE8"/>
<accession>A0A426XKE8</accession>
<dbReference type="Gene3D" id="3.20.20.80">
    <property type="entry name" value="Glycosidases"/>
    <property type="match status" value="1"/>
</dbReference>
<dbReference type="PANTHER" id="PTHR22762:SF120">
    <property type="entry name" value="HETEROGLYCAN GLUCOSIDASE 1"/>
    <property type="match status" value="1"/>
</dbReference>
<dbReference type="Proteomes" id="UP000287651">
    <property type="component" value="Unassembled WGS sequence"/>
</dbReference>
<organism evidence="1 2">
    <name type="scientific">Ensete ventricosum</name>
    <name type="common">Abyssinian banana</name>
    <name type="synonym">Musa ensete</name>
    <dbReference type="NCBI Taxonomy" id="4639"/>
    <lineage>
        <taxon>Eukaryota</taxon>
        <taxon>Viridiplantae</taxon>
        <taxon>Streptophyta</taxon>
        <taxon>Embryophyta</taxon>
        <taxon>Tracheophyta</taxon>
        <taxon>Spermatophyta</taxon>
        <taxon>Magnoliopsida</taxon>
        <taxon>Liliopsida</taxon>
        <taxon>Zingiberales</taxon>
        <taxon>Musaceae</taxon>
        <taxon>Ensete</taxon>
    </lineage>
</organism>
<comment type="caution">
    <text evidence="1">The sequence shown here is derived from an EMBL/GenBank/DDBJ whole genome shotgun (WGS) entry which is preliminary data.</text>
</comment>
<reference evidence="1 2" key="1">
    <citation type="journal article" date="2014" name="Agronomy (Basel)">
        <title>A Draft Genome Sequence for Ensete ventricosum, the Drought-Tolerant Tree Against Hunger.</title>
        <authorList>
            <person name="Harrison J."/>
            <person name="Moore K.A."/>
            <person name="Paszkiewicz K."/>
            <person name="Jones T."/>
            <person name="Grant M."/>
            <person name="Ambacheew D."/>
            <person name="Muzemil S."/>
            <person name="Studholme D.J."/>
        </authorList>
    </citation>
    <scope>NUCLEOTIDE SEQUENCE [LARGE SCALE GENOMIC DNA]</scope>
</reference>
<gene>
    <name evidence="1" type="ORF">B296_00042825</name>
</gene>